<dbReference type="PANTHER" id="PTHR36919:SF2">
    <property type="entry name" value="BLL6627 PROTEIN"/>
    <property type="match status" value="1"/>
</dbReference>
<protein>
    <submittedName>
        <fullName evidence="3">DUF2147 domain-containing protein</fullName>
    </submittedName>
</protein>
<dbReference type="RefSeq" id="WP_171218783.1">
    <property type="nucleotide sequence ID" value="NZ_JABEPP010000003.1"/>
</dbReference>
<dbReference type="AlphaFoldDB" id="A0A849I6J5"/>
<dbReference type="InterPro" id="IPR019223">
    <property type="entry name" value="DUF2147"/>
</dbReference>
<proteinExistence type="predicted"/>
<dbReference type="EMBL" id="JABEPP010000003">
    <property type="protein sequence ID" value="NNM73324.1"/>
    <property type="molecule type" value="Genomic_DNA"/>
</dbReference>
<dbReference type="PANTHER" id="PTHR36919">
    <property type="entry name" value="BLR1215 PROTEIN"/>
    <property type="match status" value="1"/>
</dbReference>
<evidence type="ECO:0000313" key="3">
    <source>
        <dbReference type="EMBL" id="NNM73324.1"/>
    </source>
</evidence>
<dbReference type="Gene3D" id="2.40.128.520">
    <property type="match status" value="1"/>
</dbReference>
<comment type="caution">
    <text evidence="3">The sequence shown here is derived from an EMBL/GenBank/DDBJ whole genome shotgun (WGS) entry which is preliminary data.</text>
</comment>
<gene>
    <name evidence="3" type="ORF">HJG44_13125</name>
</gene>
<evidence type="ECO:0000259" key="2">
    <source>
        <dbReference type="Pfam" id="PF09917"/>
    </source>
</evidence>
<feature type="region of interest" description="Disordered" evidence="1">
    <location>
        <begin position="58"/>
        <end position="80"/>
    </location>
</feature>
<sequence>MAGAAASLLIAGAASAESGRITGVWLTENGDSKIRISPCGKGYCGTVVWAKTQGVDENNPDPSLRKRPIVGMPLTRDMRPAGDRYAGSIYNPDNGKTYSVTMQVRGTSKLEVEGCVLGFLCGGESWSRLPDETASAEPVPKAR</sequence>
<dbReference type="Proteomes" id="UP000564885">
    <property type="component" value="Unassembled WGS sequence"/>
</dbReference>
<organism evidence="3 4">
    <name type="scientific">Enterovirga aerilata</name>
    <dbReference type="NCBI Taxonomy" id="2730920"/>
    <lineage>
        <taxon>Bacteria</taxon>
        <taxon>Pseudomonadati</taxon>
        <taxon>Pseudomonadota</taxon>
        <taxon>Alphaproteobacteria</taxon>
        <taxon>Hyphomicrobiales</taxon>
        <taxon>Methylobacteriaceae</taxon>
        <taxon>Enterovirga</taxon>
    </lineage>
</organism>
<evidence type="ECO:0000256" key="1">
    <source>
        <dbReference type="SAM" id="MobiDB-lite"/>
    </source>
</evidence>
<dbReference type="Pfam" id="PF09917">
    <property type="entry name" value="DUF2147"/>
    <property type="match status" value="1"/>
</dbReference>
<feature type="domain" description="DUF2147" evidence="2">
    <location>
        <begin position="23"/>
        <end position="128"/>
    </location>
</feature>
<name>A0A849I6J5_9HYPH</name>
<accession>A0A849I6J5</accession>
<keyword evidence="4" id="KW-1185">Reference proteome</keyword>
<evidence type="ECO:0000313" key="4">
    <source>
        <dbReference type="Proteomes" id="UP000564885"/>
    </source>
</evidence>
<reference evidence="3 4" key="1">
    <citation type="submission" date="2020-04" db="EMBL/GenBank/DDBJ databases">
        <title>Enterovirga sp. isolate from soil.</title>
        <authorList>
            <person name="Chea S."/>
            <person name="Kim D.-U."/>
        </authorList>
    </citation>
    <scope>NUCLEOTIDE SEQUENCE [LARGE SCALE GENOMIC DNA]</scope>
    <source>
        <strain evidence="3 4">DB1703</strain>
    </source>
</reference>